<dbReference type="RefSeq" id="WP_099083876.1">
    <property type="nucleotide sequence ID" value="NZ_AWQQ01000097.1"/>
</dbReference>
<keyword evidence="2" id="KW-1185">Reference proteome</keyword>
<dbReference type="AlphaFoldDB" id="A0A2C6L1S2"/>
<dbReference type="Proteomes" id="UP000222564">
    <property type="component" value="Unassembled WGS sequence"/>
</dbReference>
<dbReference type="EMBL" id="AWQQ01000097">
    <property type="protein sequence ID" value="PHJ37281.1"/>
    <property type="molecule type" value="Genomic_DNA"/>
</dbReference>
<proteinExistence type="predicted"/>
<comment type="caution">
    <text evidence="1">The sequence shown here is derived from an EMBL/GenBank/DDBJ whole genome shotgun (WGS) entry which is preliminary data.</text>
</comment>
<gene>
    <name evidence="1" type="ORF">P378_17170</name>
</gene>
<reference evidence="1 2" key="1">
    <citation type="submission" date="2013-09" db="EMBL/GenBank/DDBJ databases">
        <title>Biodegradation of hydrocarbons in the deep terrestrial subsurface : characterization of a microbial consortium composed of two Desulfotomaculum species originating from a deep geological formation.</title>
        <authorList>
            <person name="Aullo T."/>
            <person name="Berlendis S."/>
            <person name="Lascourreges J.-F."/>
            <person name="Dessort D."/>
            <person name="Saint-Laurent S."/>
            <person name="Schraauwers B."/>
            <person name="Mas J."/>
            <person name="Magot M."/>
            <person name="Ranchou-Peyruse A."/>
        </authorList>
    </citation>
    <scope>NUCLEOTIDE SEQUENCE [LARGE SCALE GENOMIC DNA]</scope>
    <source>
        <strain evidence="1 2">Bs107</strain>
    </source>
</reference>
<evidence type="ECO:0000313" key="1">
    <source>
        <dbReference type="EMBL" id="PHJ37281.1"/>
    </source>
</evidence>
<evidence type="ECO:0000313" key="2">
    <source>
        <dbReference type="Proteomes" id="UP000222564"/>
    </source>
</evidence>
<accession>A0A2C6L1S2</accession>
<protein>
    <submittedName>
        <fullName evidence="1">Uncharacterized protein</fullName>
    </submittedName>
</protein>
<dbReference type="OrthoDB" id="3077305at2"/>
<sequence length="188" mass="22433">MSKYLKFFYCCLDTSNPIDSKIMEIITRILGEEPSEGVEGRFTIYGPIDNSNTIQYRIKLTDEDILMLHSQINKLGVDFNSIFKRDWRHFHIALYKEIINNDDEDDSWKLEHEGTACEKEDDSWDVYYVVGHLHKYMGTHGEHFIFNVPNDEINSLEDIKERFKKWVDEQKEKIAKKQQINRIRFFNS</sequence>
<name>A0A2C6L1S2_9FIRM</name>
<organism evidence="1 2">
    <name type="scientific">Desulforamulus profundi</name>
    <dbReference type="NCBI Taxonomy" id="1383067"/>
    <lineage>
        <taxon>Bacteria</taxon>
        <taxon>Bacillati</taxon>
        <taxon>Bacillota</taxon>
        <taxon>Clostridia</taxon>
        <taxon>Eubacteriales</taxon>
        <taxon>Peptococcaceae</taxon>
        <taxon>Desulforamulus</taxon>
    </lineage>
</organism>